<feature type="compositionally biased region" description="Basic and acidic residues" evidence="1">
    <location>
        <begin position="47"/>
        <end position="60"/>
    </location>
</feature>
<evidence type="ECO:0000313" key="3">
    <source>
        <dbReference type="Proteomes" id="UP000662873"/>
    </source>
</evidence>
<proteinExistence type="predicted"/>
<accession>A0A809R7K0</accession>
<sequence>MVQCKCGKPLELVPAWLAGIKVDFVCNNCPDRKTTSIAHVILESASEETKANSKAEKHTDDEAEDVIAEAIEPEEPEESDEQD</sequence>
<dbReference type="EMBL" id="AP021858">
    <property type="protein sequence ID" value="BBO23510.1"/>
    <property type="molecule type" value="Genomic_DNA"/>
</dbReference>
<evidence type="ECO:0000313" key="2">
    <source>
        <dbReference type="EMBL" id="BBO23510.1"/>
    </source>
</evidence>
<evidence type="ECO:0000256" key="1">
    <source>
        <dbReference type="SAM" id="MobiDB-lite"/>
    </source>
</evidence>
<protein>
    <submittedName>
        <fullName evidence="2">Uncharacterized protein</fullName>
    </submittedName>
</protein>
<reference evidence="2" key="1">
    <citation type="journal article" name="DNA Res.">
        <title>The physiological potential of anammox bacteria as revealed by their core genome structure.</title>
        <authorList>
            <person name="Okubo T."/>
            <person name="Toyoda A."/>
            <person name="Fukuhara K."/>
            <person name="Uchiyama I."/>
            <person name="Harigaya Y."/>
            <person name="Kuroiwa M."/>
            <person name="Suzuki T."/>
            <person name="Murakami Y."/>
            <person name="Suwa Y."/>
            <person name="Takami H."/>
        </authorList>
    </citation>
    <scope>NUCLEOTIDE SEQUENCE</scope>
    <source>
        <strain evidence="2">317325-2</strain>
    </source>
</reference>
<name>A0A809R7K0_9BACT</name>
<organism evidence="2 3">
    <name type="scientific">Candidatus Nitrosymbiomonas proteolyticus</name>
    <dbReference type="NCBI Taxonomy" id="2608984"/>
    <lineage>
        <taxon>Bacteria</taxon>
        <taxon>Bacillati</taxon>
        <taxon>Armatimonadota</taxon>
        <taxon>Armatimonadota incertae sedis</taxon>
        <taxon>Candidatus Nitrosymbiomonas</taxon>
    </lineage>
</organism>
<gene>
    <name evidence="2" type="ORF">NPRO_11050</name>
</gene>
<dbReference type="AlphaFoldDB" id="A0A809R7K0"/>
<dbReference type="KEGG" id="npy:NPRO_11050"/>
<feature type="region of interest" description="Disordered" evidence="1">
    <location>
        <begin position="46"/>
        <end position="83"/>
    </location>
</feature>
<feature type="compositionally biased region" description="Acidic residues" evidence="1">
    <location>
        <begin position="61"/>
        <end position="83"/>
    </location>
</feature>
<dbReference type="Proteomes" id="UP000662873">
    <property type="component" value="Chromosome"/>
</dbReference>